<proteinExistence type="predicted"/>
<dbReference type="InterPro" id="IPR017900">
    <property type="entry name" value="4Fe4S_Fe_S_CS"/>
</dbReference>
<evidence type="ECO:0000259" key="1">
    <source>
        <dbReference type="PROSITE" id="PS51379"/>
    </source>
</evidence>
<name>A0A2A2H1V8_METBR</name>
<dbReference type="CDD" id="cd00093">
    <property type="entry name" value="HTH_XRE"/>
    <property type="match status" value="1"/>
</dbReference>
<dbReference type="EMBL" id="LMVM01000039">
    <property type="protein sequence ID" value="PAV03310.1"/>
    <property type="molecule type" value="Genomic_DNA"/>
</dbReference>
<dbReference type="PROSITE" id="PS51379">
    <property type="entry name" value="4FE4S_FER_2"/>
    <property type="match status" value="2"/>
</dbReference>
<protein>
    <submittedName>
        <fullName evidence="2">tRNA CCA-pyrophosphorylase</fullName>
    </submittedName>
</protein>
<dbReference type="OrthoDB" id="23833at2157"/>
<evidence type="ECO:0000313" key="2">
    <source>
        <dbReference type="EMBL" id="PAV03310.1"/>
    </source>
</evidence>
<dbReference type="PROSITE" id="PS00198">
    <property type="entry name" value="4FE4S_FER_1"/>
    <property type="match status" value="1"/>
</dbReference>
<feature type="domain" description="4Fe-4S ferredoxin-type" evidence="1">
    <location>
        <begin position="92"/>
        <end position="119"/>
    </location>
</feature>
<keyword evidence="3" id="KW-1185">Reference proteome</keyword>
<evidence type="ECO:0000313" key="3">
    <source>
        <dbReference type="Proteomes" id="UP000217784"/>
    </source>
</evidence>
<sequence>MPKHIASGLKYLAAVELIREGRSQREISEMLDMDRSTLSHYLNGRNISMGSIEIAELIKGFCPKDFLKLTSALLENMDTTRTIVKTCLNQKYRAKVKDSCIGCGLCVDTCLMNAISLDNLKAQIDSESCCGCLMCEEKCPTNSIKIVLEVEENPNPSKT</sequence>
<gene>
    <name evidence="2" type="ORF">ASJ80_04725</name>
</gene>
<feature type="domain" description="4Fe-4S ferredoxin-type" evidence="1">
    <location>
        <begin position="120"/>
        <end position="149"/>
    </location>
</feature>
<dbReference type="InterPro" id="IPR001387">
    <property type="entry name" value="Cro/C1-type_HTH"/>
</dbReference>
<comment type="caution">
    <text evidence="2">The sequence shown here is derived from an EMBL/GenBank/DDBJ whole genome shotgun (WGS) entry which is preliminary data.</text>
</comment>
<dbReference type="SUPFAM" id="SSF54862">
    <property type="entry name" value="4Fe-4S ferredoxins"/>
    <property type="match status" value="1"/>
</dbReference>
<accession>A0A2A2H1V8</accession>
<dbReference type="Pfam" id="PF01381">
    <property type="entry name" value="HTH_3"/>
    <property type="match status" value="1"/>
</dbReference>
<organism evidence="2 3">
    <name type="scientific">Methanobacterium bryantii</name>
    <dbReference type="NCBI Taxonomy" id="2161"/>
    <lineage>
        <taxon>Archaea</taxon>
        <taxon>Methanobacteriati</taxon>
        <taxon>Methanobacteriota</taxon>
        <taxon>Methanomada group</taxon>
        <taxon>Methanobacteria</taxon>
        <taxon>Methanobacteriales</taxon>
        <taxon>Methanobacteriaceae</taxon>
        <taxon>Methanobacterium</taxon>
    </lineage>
</organism>
<dbReference type="Proteomes" id="UP000217784">
    <property type="component" value="Unassembled WGS sequence"/>
</dbReference>
<dbReference type="Gene3D" id="3.30.70.20">
    <property type="match status" value="1"/>
</dbReference>
<dbReference type="AlphaFoldDB" id="A0A2A2H1V8"/>
<reference evidence="2 3" key="1">
    <citation type="journal article" date="2017" name="BMC Genomics">
        <title>Genomic analysis of methanogenic archaea reveals a shift towards energy conservation.</title>
        <authorList>
            <person name="Gilmore S.P."/>
            <person name="Henske J.K."/>
            <person name="Sexton J.A."/>
            <person name="Solomon K.V."/>
            <person name="Seppala S."/>
            <person name="Yoo J.I."/>
            <person name="Huyett L.M."/>
            <person name="Pressman A."/>
            <person name="Cogan J.Z."/>
            <person name="Kivenson V."/>
            <person name="Peng X."/>
            <person name="Tan Y."/>
            <person name="Valentine D.L."/>
            <person name="O'Malley M.A."/>
        </authorList>
    </citation>
    <scope>NUCLEOTIDE SEQUENCE [LARGE SCALE GENOMIC DNA]</scope>
    <source>
        <strain evidence="2 3">M.o.H.</strain>
    </source>
</reference>
<dbReference type="RefSeq" id="WP_069584505.1">
    <property type="nucleotide sequence ID" value="NZ_LMVM01000039.1"/>
</dbReference>
<dbReference type="Pfam" id="PF12838">
    <property type="entry name" value="Fer4_7"/>
    <property type="match status" value="1"/>
</dbReference>
<dbReference type="GO" id="GO:0016491">
    <property type="term" value="F:oxidoreductase activity"/>
    <property type="evidence" value="ECO:0007669"/>
    <property type="project" value="UniProtKB-ARBA"/>
</dbReference>
<dbReference type="InterPro" id="IPR017896">
    <property type="entry name" value="4Fe4S_Fe-S-bd"/>
</dbReference>